<evidence type="ECO:0000256" key="1">
    <source>
        <dbReference type="ARBA" id="ARBA00004651"/>
    </source>
</evidence>
<dbReference type="AlphaFoldDB" id="G4CV83"/>
<evidence type="ECO:0000256" key="2">
    <source>
        <dbReference type="ARBA" id="ARBA00010992"/>
    </source>
</evidence>
<dbReference type="SUPFAM" id="SSF103473">
    <property type="entry name" value="MFS general substrate transporter"/>
    <property type="match status" value="1"/>
</dbReference>
<evidence type="ECO:0000313" key="9">
    <source>
        <dbReference type="Proteomes" id="UP000005332"/>
    </source>
</evidence>
<dbReference type="HOGENOM" id="CLU_001265_46_6_11"/>
<dbReference type="Gene3D" id="1.20.1250.20">
    <property type="entry name" value="MFS general substrate transporter like domains"/>
    <property type="match status" value="1"/>
</dbReference>
<comment type="similarity">
    <text evidence="2">Belongs to the major facilitator superfamily. Sugar transporter (TC 2.A.1.1) family.</text>
</comment>
<feature type="transmembrane region" description="Helical" evidence="6">
    <location>
        <begin position="121"/>
        <end position="140"/>
    </location>
</feature>
<comment type="caution">
    <text evidence="8">The sequence shown here is derived from an EMBL/GenBank/DDBJ whole genome shotgun (WGS) entry which is preliminary data.</text>
</comment>
<evidence type="ECO:0000259" key="7">
    <source>
        <dbReference type="PROSITE" id="PS50850"/>
    </source>
</evidence>
<evidence type="ECO:0000256" key="4">
    <source>
        <dbReference type="ARBA" id="ARBA00022989"/>
    </source>
</evidence>
<feature type="transmembrane region" description="Helical" evidence="6">
    <location>
        <begin position="33"/>
        <end position="50"/>
    </location>
</feature>
<feature type="transmembrane region" description="Helical" evidence="6">
    <location>
        <begin position="346"/>
        <end position="369"/>
    </location>
</feature>
<dbReference type="PROSITE" id="PS50850">
    <property type="entry name" value="MFS"/>
    <property type="match status" value="1"/>
</dbReference>
<evidence type="ECO:0000256" key="3">
    <source>
        <dbReference type="ARBA" id="ARBA00022692"/>
    </source>
</evidence>
<dbReference type="CDD" id="cd17316">
    <property type="entry name" value="MFS_SV2_like"/>
    <property type="match status" value="1"/>
</dbReference>
<sequence>MEGLVGAASLLGIFIGAPLFGYLTDKFGRQKMFMVDIISFIVIGVAQAFVTGGVSLAILRFLLGMAIGAEYSIGAPMLSEFAPARERGSKLAFLELCWRIGFLIAVLLGYALLWLGVSWKWILATSAIPALVVLGLRIGLPESPRWLLRHGREAEAREIVEKHMGPEFFEAEEFAAESIGEDGYRKLFRKGQLRRTVFVCIFWTCIVTPYFAIFTYAPKVLESLNVKSQATGTILSNTVGAVGALIGLLAIDRIGRRRMLIGPFWVQMVVLLVVGLWTNAPSWVLVLGLAVFALVNSYSDILTAVYPSEIFDTDIRSSGVGLGSAMSRIGAFLGTYLLPIGMGTIGIKWCMVIAAGLCVIGAVTGQFMAPETMNRSLTRTSTGELMDT</sequence>
<feature type="transmembrane region" description="Helical" evidence="6">
    <location>
        <begin position="229"/>
        <end position="251"/>
    </location>
</feature>
<dbReference type="EMBL" id="AGBA01000005">
    <property type="protein sequence ID" value="EGY78871.1"/>
    <property type="molecule type" value="Genomic_DNA"/>
</dbReference>
<dbReference type="PROSITE" id="PS00216">
    <property type="entry name" value="SUGAR_TRANSPORT_1"/>
    <property type="match status" value="1"/>
</dbReference>
<dbReference type="InterPro" id="IPR005828">
    <property type="entry name" value="MFS_sugar_transport-like"/>
</dbReference>
<organism evidence="8 9">
    <name type="scientific">Cutibacterium avidum ATCC 25577</name>
    <dbReference type="NCBI Taxonomy" id="997355"/>
    <lineage>
        <taxon>Bacteria</taxon>
        <taxon>Bacillati</taxon>
        <taxon>Actinomycetota</taxon>
        <taxon>Actinomycetes</taxon>
        <taxon>Propionibacteriales</taxon>
        <taxon>Propionibacteriaceae</taxon>
        <taxon>Cutibacterium</taxon>
    </lineage>
</organism>
<evidence type="ECO:0000256" key="5">
    <source>
        <dbReference type="ARBA" id="ARBA00023136"/>
    </source>
</evidence>
<feature type="transmembrane region" description="Helical" evidence="6">
    <location>
        <begin position="6"/>
        <end position="24"/>
    </location>
</feature>
<dbReference type="Pfam" id="PF00083">
    <property type="entry name" value="Sugar_tr"/>
    <property type="match status" value="1"/>
</dbReference>
<dbReference type="InterPro" id="IPR036259">
    <property type="entry name" value="MFS_trans_sf"/>
</dbReference>
<dbReference type="InterPro" id="IPR020846">
    <property type="entry name" value="MFS_dom"/>
</dbReference>
<reference evidence="8 9" key="1">
    <citation type="submission" date="2011-06" db="EMBL/GenBank/DDBJ databases">
        <authorList>
            <person name="Muzny D."/>
            <person name="Qin X."/>
            <person name="Deng J."/>
            <person name="Jiang H."/>
            <person name="Liu Y."/>
            <person name="Qu J."/>
            <person name="Song X.-Z."/>
            <person name="Zhang L."/>
            <person name="Thornton R."/>
            <person name="Coyle M."/>
            <person name="Francisco L."/>
            <person name="Jackson L."/>
            <person name="Javaid M."/>
            <person name="Korchina V."/>
            <person name="Kovar C."/>
            <person name="Mata R."/>
            <person name="Mathew T."/>
            <person name="Ngo R."/>
            <person name="Nguyen L."/>
            <person name="Nguyen N."/>
            <person name="Okwuonu G."/>
            <person name="Ongeri F."/>
            <person name="Pham C."/>
            <person name="Simmons D."/>
            <person name="Wilczek-Boney K."/>
            <person name="Hale W."/>
            <person name="Jakkamsetti A."/>
            <person name="Pham P."/>
            <person name="Ruth R."/>
            <person name="San Lucas F."/>
            <person name="Warren J."/>
            <person name="Zhang J."/>
            <person name="Zhao Z."/>
            <person name="Zhou C."/>
            <person name="Zhu D."/>
            <person name="Lee S."/>
            <person name="Bess C."/>
            <person name="Blankenburg K."/>
            <person name="Forbes L."/>
            <person name="Fu Q."/>
            <person name="Gubbala S."/>
            <person name="Hirani K."/>
            <person name="Jayaseelan J.C."/>
            <person name="Lara F."/>
            <person name="Munidasa M."/>
            <person name="Palculict T."/>
            <person name="Patil S."/>
            <person name="Pu L.-L."/>
            <person name="Saada N."/>
            <person name="Tang L."/>
            <person name="Weissenberger G."/>
            <person name="Zhu Y."/>
            <person name="Hemphill L."/>
            <person name="Shang Y."/>
            <person name="Youmans B."/>
            <person name="Ayvaz T."/>
            <person name="Ross M."/>
            <person name="Santibanez J."/>
            <person name="Aqrawi P."/>
            <person name="Gross S."/>
            <person name="Joshi V."/>
            <person name="Fowler G."/>
            <person name="Nazareth L."/>
            <person name="Reid J."/>
            <person name="Worley K."/>
            <person name="Petrosino J."/>
            <person name="Highlander S."/>
            <person name="Gibbs R."/>
        </authorList>
    </citation>
    <scope>NUCLEOTIDE SEQUENCE [LARGE SCALE GENOMIC DNA]</scope>
    <source>
        <strain evidence="8 9">ATCC 25577</strain>
    </source>
</reference>
<keyword evidence="9" id="KW-1185">Reference proteome</keyword>
<dbReference type="GO" id="GO:0005886">
    <property type="term" value="C:plasma membrane"/>
    <property type="evidence" value="ECO:0007669"/>
    <property type="project" value="UniProtKB-SubCell"/>
</dbReference>
<feature type="transmembrane region" description="Helical" evidence="6">
    <location>
        <begin position="96"/>
        <end position="115"/>
    </location>
</feature>
<proteinExistence type="inferred from homology"/>
<gene>
    <name evidence="8" type="ORF">HMPREF9153_0440</name>
</gene>
<dbReference type="PANTHER" id="PTHR48022">
    <property type="entry name" value="PLASTIDIC GLUCOSE TRANSPORTER 4"/>
    <property type="match status" value="1"/>
</dbReference>
<protein>
    <submittedName>
        <fullName evidence="8">MFS family major facilitator transporter</fullName>
    </submittedName>
</protein>
<accession>G4CV83</accession>
<keyword evidence="4 6" id="KW-1133">Transmembrane helix</keyword>
<keyword evidence="3 6" id="KW-0812">Transmembrane</keyword>
<dbReference type="Proteomes" id="UP000005332">
    <property type="component" value="Unassembled WGS sequence"/>
</dbReference>
<evidence type="ECO:0000313" key="8">
    <source>
        <dbReference type="EMBL" id="EGY78871.1"/>
    </source>
</evidence>
<feature type="transmembrane region" description="Helical" evidence="6">
    <location>
        <begin position="196"/>
        <end position="217"/>
    </location>
</feature>
<keyword evidence="5 6" id="KW-0472">Membrane</keyword>
<dbReference type="InterPro" id="IPR050360">
    <property type="entry name" value="MFS_Sugar_Transporters"/>
</dbReference>
<feature type="transmembrane region" description="Helical" evidence="6">
    <location>
        <begin position="258"/>
        <end position="277"/>
    </location>
</feature>
<dbReference type="PATRIC" id="fig|997355.3.peg.435"/>
<feature type="transmembrane region" description="Helical" evidence="6">
    <location>
        <begin position="283"/>
        <end position="306"/>
    </location>
</feature>
<feature type="domain" description="Major facilitator superfamily (MFS) profile" evidence="7">
    <location>
        <begin position="1"/>
        <end position="373"/>
    </location>
</feature>
<dbReference type="InterPro" id="IPR005829">
    <property type="entry name" value="Sugar_transporter_CS"/>
</dbReference>
<comment type="subcellular location">
    <subcellularLocation>
        <location evidence="1">Cell membrane</location>
        <topology evidence="1">Multi-pass membrane protein</topology>
    </subcellularLocation>
</comment>
<dbReference type="GO" id="GO:0005351">
    <property type="term" value="F:carbohydrate:proton symporter activity"/>
    <property type="evidence" value="ECO:0007669"/>
    <property type="project" value="TreeGrafter"/>
</dbReference>
<feature type="transmembrane region" description="Helical" evidence="6">
    <location>
        <begin position="318"/>
        <end position="340"/>
    </location>
</feature>
<name>G4CV83_9ACTN</name>
<evidence type="ECO:0000256" key="6">
    <source>
        <dbReference type="SAM" id="Phobius"/>
    </source>
</evidence>
<dbReference type="PANTHER" id="PTHR48022:SF2">
    <property type="entry name" value="PLASTIDIC GLUCOSE TRANSPORTER 4"/>
    <property type="match status" value="1"/>
</dbReference>